<dbReference type="EMBL" id="BAAAYN010000004">
    <property type="protein sequence ID" value="GAA3382887.1"/>
    <property type="molecule type" value="Genomic_DNA"/>
</dbReference>
<organism evidence="2 3">
    <name type="scientific">Cryptosporangium minutisporangium</name>
    <dbReference type="NCBI Taxonomy" id="113569"/>
    <lineage>
        <taxon>Bacteria</taxon>
        <taxon>Bacillati</taxon>
        <taxon>Actinomycetota</taxon>
        <taxon>Actinomycetes</taxon>
        <taxon>Cryptosporangiales</taxon>
        <taxon>Cryptosporangiaceae</taxon>
        <taxon>Cryptosporangium</taxon>
    </lineage>
</organism>
<gene>
    <name evidence="2" type="ORF">GCM10020369_06580</name>
</gene>
<evidence type="ECO:0000256" key="1">
    <source>
        <dbReference type="SAM" id="MobiDB-lite"/>
    </source>
</evidence>
<comment type="caution">
    <text evidence="2">The sequence shown here is derived from an EMBL/GenBank/DDBJ whole genome shotgun (WGS) entry which is preliminary data.</text>
</comment>
<accession>A0ABP6SRH0</accession>
<feature type="region of interest" description="Disordered" evidence="1">
    <location>
        <begin position="1"/>
        <end position="50"/>
    </location>
</feature>
<keyword evidence="3" id="KW-1185">Reference proteome</keyword>
<evidence type="ECO:0000313" key="2">
    <source>
        <dbReference type="EMBL" id="GAA3382887.1"/>
    </source>
</evidence>
<sequence length="50" mass="5641">MVFPKIPRPPDAPWFGRDVRRRPAVQGEDAEPRGVLAYLLDPPVTRSGEQ</sequence>
<dbReference type="Proteomes" id="UP001501676">
    <property type="component" value="Unassembled WGS sequence"/>
</dbReference>
<name>A0ABP6SRH0_9ACTN</name>
<evidence type="ECO:0000313" key="3">
    <source>
        <dbReference type="Proteomes" id="UP001501676"/>
    </source>
</evidence>
<proteinExistence type="predicted"/>
<protein>
    <submittedName>
        <fullName evidence="2">Uncharacterized protein</fullName>
    </submittedName>
</protein>
<reference evidence="3" key="1">
    <citation type="journal article" date="2019" name="Int. J. Syst. Evol. Microbiol.">
        <title>The Global Catalogue of Microorganisms (GCM) 10K type strain sequencing project: providing services to taxonomists for standard genome sequencing and annotation.</title>
        <authorList>
            <consortium name="The Broad Institute Genomics Platform"/>
            <consortium name="The Broad Institute Genome Sequencing Center for Infectious Disease"/>
            <person name="Wu L."/>
            <person name="Ma J."/>
        </authorList>
    </citation>
    <scope>NUCLEOTIDE SEQUENCE [LARGE SCALE GENOMIC DNA]</scope>
    <source>
        <strain evidence="3">JCM 9458</strain>
    </source>
</reference>
<feature type="compositionally biased region" description="Pro residues" evidence="1">
    <location>
        <begin position="1"/>
        <end position="12"/>
    </location>
</feature>